<sequence>MSINASGSTFLKLNLITIILLFVLILAGGVVRSTGSGMGCPDWPKCFGRYIPPTSAAELPADYKNSYTEKRLAKNQKFSKMLDAFGYDKLATRLRNDRSILVPEEFNSARTWTEYINRLIGAISGIFLLLVAIYSFKYSKTNLSIVILSVFNLLLVGFQGWLGSIVVSTNLVAWIVTVHMLLALAILAISIATYHMARTTGRYKIQVKPVIAVVTLIVLALSILQITFGTEVREKIDAISSHLEGSYRDSWVSRAGAIFHQHRDMALVVLALNVVLYALIRKGFSRHSLQQQIMSFSFLMIMLQIVTGILLSYWALPPYAQAIHIVLASLVFGAQFYLLLNLFTTVNVQEARK</sequence>
<dbReference type="GO" id="GO:0006784">
    <property type="term" value="P:heme A biosynthetic process"/>
    <property type="evidence" value="ECO:0007669"/>
    <property type="project" value="InterPro"/>
</dbReference>
<dbReference type="GO" id="GO:0016020">
    <property type="term" value="C:membrane"/>
    <property type="evidence" value="ECO:0007669"/>
    <property type="project" value="UniProtKB-SubCell"/>
</dbReference>
<keyword evidence="2" id="KW-1003">Cell membrane</keyword>
<dbReference type="GO" id="GO:0046872">
    <property type="term" value="F:metal ion binding"/>
    <property type="evidence" value="ECO:0007669"/>
    <property type="project" value="UniProtKB-KW"/>
</dbReference>
<keyword evidence="5 12" id="KW-1133">Transmembrane helix</keyword>
<evidence type="ECO:0000256" key="8">
    <source>
        <dbReference type="ARBA" id="ARBA00023133"/>
    </source>
</evidence>
<dbReference type="InterPro" id="IPR050450">
    <property type="entry name" value="COX15/CtaA_HemeA_synthase"/>
</dbReference>
<evidence type="ECO:0000256" key="11">
    <source>
        <dbReference type="ARBA" id="ARBA00023444"/>
    </source>
</evidence>
<dbReference type="PANTHER" id="PTHR35457:SF1">
    <property type="entry name" value="HEME A SYNTHASE"/>
    <property type="match status" value="1"/>
</dbReference>
<comment type="caution">
    <text evidence="13">The sequence shown here is derived from an EMBL/GenBank/DDBJ whole genome shotgun (WGS) entry which is preliminary data.</text>
</comment>
<dbReference type="InterPro" id="IPR003780">
    <property type="entry name" value="COX15/CtaA_fam"/>
</dbReference>
<dbReference type="Pfam" id="PF02628">
    <property type="entry name" value="COX15-CtaA"/>
    <property type="match status" value="2"/>
</dbReference>
<dbReference type="Proteomes" id="UP000619078">
    <property type="component" value="Unassembled WGS sequence"/>
</dbReference>
<feature type="transmembrane region" description="Helical" evidence="12">
    <location>
        <begin position="143"/>
        <end position="165"/>
    </location>
</feature>
<evidence type="ECO:0000256" key="1">
    <source>
        <dbReference type="ARBA" id="ARBA00004141"/>
    </source>
</evidence>
<evidence type="ECO:0000256" key="9">
    <source>
        <dbReference type="ARBA" id="ARBA00023136"/>
    </source>
</evidence>
<keyword evidence="7" id="KW-0408">Iron</keyword>
<evidence type="ECO:0000313" key="14">
    <source>
        <dbReference type="Proteomes" id="UP000619078"/>
    </source>
</evidence>
<evidence type="ECO:0000256" key="10">
    <source>
        <dbReference type="ARBA" id="ARBA00023157"/>
    </source>
</evidence>
<name>A0A926NQH8_9SPHI</name>
<evidence type="ECO:0000313" key="13">
    <source>
        <dbReference type="EMBL" id="MBD1392812.1"/>
    </source>
</evidence>
<feature type="transmembrane region" description="Helical" evidence="12">
    <location>
        <begin position="265"/>
        <end position="284"/>
    </location>
</feature>
<organism evidence="13 14">
    <name type="scientific">Mucilaginibacter glaciei</name>
    <dbReference type="NCBI Taxonomy" id="2772109"/>
    <lineage>
        <taxon>Bacteria</taxon>
        <taxon>Pseudomonadati</taxon>
        <taxon>Bacteroidota</taxon>
        <taxon>Sphingobacteriia</taxon>
        <taxon>Sphingobacteriales</taxon>
        <taxon>Sphingobacteriaceae</taxon>
        <taxon>Mucilaginibacter</taxon>
    </lineage>
</organism>
<evidence type="ECO:0000256" key="5">
    <source>
        <dbReference type="ARBA" id="ARBA00022989"/>
    </source>
</evidence>
<reference evidence="13" key="1">
    <citation type="submission" date="2020-09" db="EMBL/GenBank/DDBJ databases">
        <title>Novel species of Mucilaginibacter isolated from a glacier on the Tibetan Plateau.</title>
        <authorList>
            <person name="Liu Q."/>
            <person name="Xin Y.-H."/>
        </authorList>
    </citation>
    <scope>NUCLEOTIDE SEQUENCE</scope>
    <source>
        <strain evidence="13">ZB1P21</strain>
    </source>
</reference>
<feature type="transmembrane region" description="Helical" evidence="12">
    <location>
        <begin position="115"/>
        <end position="136"/>
    </location>
</feature>
<feature type="transmembrane region" description="Helical" evidence="12">
    <location>
        <begin position="209"/>
        <end position="228"/>
    </location>
</feature>
<feature type="transmembrane region" description="Helical" evidence="12">
    <location>
        <begin position="12"/>
        <end position="31"/>
    </location>
</feature>
<evidence type="ECO:0000256" key="7">
    <source>
        <dbReference type="ARBA" id="ARBA00023004"/>
    </source>
</evidence>
<evidence type="ECO:0000256" key="2">
    <source>
        <dbReference type="ARBA" id="ARBA00022475"/>
    </source>
</evidence>
<dbReference type="AlphaFoldDB" id="A0A926NQH8"/>
<feature type="transmembrane region" description="Helical" evidence="12">
    <location>
        <begin position="171"/>
        <end position="197"/>
    </location>
</feature>
<keyword evidence="4" id="KW-0479">Metal-binding</keyword>
<feature type="transmembrane region" description="Helical" evidence="12">
    <location>
        <begin position="322"/>
        <end position="343"/>
    </location>
</feature>
<keyword evidence="8" id="KW-0350">Heme biosynthesis</keyword>
<keyword evidence="9 12" id="KW-0472">Membrane</keyword>
<dbReference type="EMBL" id="JACWMX010000002">
    <property type="protein sequence ID" value="MBD1392812.1"/>
    <property type="molecule type" value="Genomic_DNA"/>
</dbReference>
<gene>
    <name evidence="13" type="ORF">IDJ76_06875</name>
</gene>
<keyword evidence="14" id="KW-1185">Reference proteome</keyword>
<keyword evidence="3 12" id="KW-0812">Transmembrane</keyword>
<comment type="subcellular location">
    <subcellularLocation>
        <location evidence="1">Membrane</location>
        <topology evidence="1">Multi-pass membrane protein</topology>
    </subcellularLocation>
</comment>
<feature type="transmembrane region" description="Helical" evidence="12">
    <location>
        <begin position="296"/>
        <end position="316"/>
    </location>
</feature>
<comment type="pathway">
    <text evidence="11">Porphyrin-containing compound metabolism.</text>
</comment>
<accession>A0A926NQH8</accession>
<evidence type="ECO:0000256" key="3">
    <source>
        <dbReference type="ARBA" id="ARBA00022692"/>
    </source>
</evidence>
<keyword evidence="10" id="KW-1015">Disulfide bond</keyword>
<evidence type="ECO:0000256" key="4">
    <source>
        <dbReference type="ARBA" id="ARBA00022723"/>
    </source>
</evidence>
<dbReference type="GO" id="GO:0016491">
    <property type="term" value="F:oxidoreductase activity"/>
    <property type="evidence" value="ECO:0007669"/>
    <property type="project" value="UniProtKB-KW"/>
</dbReference>
<keyword evidence="6" id="KW-0560">Oxidoreductase</keyword>
<evidence type="ECO:0000256" key="6">
    <source>
        <dbReference type="ARBA" id="ARBA00023002"/>
    </source>
</evidence>
<dbReference type="PANTHER" id="PTHR35457">
    <property type="entry name" value="HEME A SYNTHASE"/>
    <property type="match status" value="1"/>
</dbReference>
<evidence type="ECO:0000256" key="12">
    <source>
        <dbReference type="SAM" id="Phobius"/>
    </source>
</evidence>
<protein>
    <submittedName>
        <fullName evidence="13">COX15/CtaA family protein</fullName>
    </submittedName>
</protein>
<proteinExistence type="predicted"/>
<dbReference type="RefSeq" id="WP_191162087.1">
    <property type="nucleotide sequence ID" value="NZ_JACWMX010000002.1"/>
</dbReference>